<feature type="binding site" evidence="3">
    <location>
        <position position="25"/>
    </location>
    <ligand>
        <name>Zn(2+)</name>
        <dbReference type="ChEBI" id="CHEBI:29105"/>
        <note>ligand shared with metalloproteinase partner</note>
    </ligand>
</feature>
<dbReference type="EMBL" id="JAIWYP010000001">
    <property type="protein sequence ID" value="KAH3889756.1"/>
    <property type="molecule type" value="Genomic_DNA"/>
</dbReference>
<evidence type="ECO:0000256" key="3">
    <source>
        <dbReference type="PIRSR" id="PIRSR601820-1"/>
    </source>
</evidence>
<keyword evidence="3" id="KW-0862">Zinc</keyword>
<gene>
    <name evidence="6" type="ORF">DPMN_013819</name>
</gene>
<dbReference type="GO" id="GO:0005576">
    <property type="term" value="C:extracellular region"/>
    <property type="evidence" value="ECO:0007669"/>
    <property type="project" value="UniProtKB-SubCell"/>
</dbReference>
<keyword evidence="5" id="KW-0732">Signal</keyword>
<dbReference type="InterPro" id="IPR001820">
    <property type="entry name" value="TIMP"/>
</dbReference>
<keyword evidence="3" id="KW-0479">Metal-binding</keyword>
<keyword evidence="7" id="KW-1185">Reference proteome</keyword>
<evidence type="ECO:0000256" key="2">
    <source>
        <dbReference type="ARBA" id="ARBA00022525"/>
    </source>
</evidence>
<protein>
    <recommendedName>
        <fullName evidence="8">NTR domain-containing protein</fullName>
    </recommendedName>
</protein>
<dbReference type="Pfam" id="PF00965">
    <property type="entry name" value="TIMP"/>
    <property type="match status" value="1"/>
</dbReference>
<dbReference type="PROSITE" id="PS51257">
    <property type="entry name" value="PROKAR_LIPOPROTEIN"/>
    <property type="match status" value="1"/>
</dbReference>
<evidence type="ECO:0000313" key="7">
    <source>
        <dbReference type="Proteomes" id="UP000828390"/>
    </source>
</evidence>
<proteinExistence type="predicted"/>
<feature type="disulfide bond" evidence="4">
    <location>
        <begin position="27"/>
        <end position="128"/>
    </location>
</feature>
<evidence type="ECO:0000313" key="6">
    <source>
        <dbReference type="EMBL" id="KAH3889756.1"/>
    </source>
</evidence>
<dbReference type="Proteomes" id="UP000828390">
    <property type="component" value="Unassembled WGS sequence"/>
</dbReference>
<keyword evidence="2" id="KW-0964">Secreted</keyword>
<reference evidence="6" key="1">
    <citation type="journal article" date="2019" name="bioRxiv">
        <title>The Genome of the Zebra Mussel, Dreissena polymorpha: A Resource for Invasive Species Research.</title>
        <authorList>
            <person name="McCartney M.A."/>
            <person name="Auch B."/>
            <person name="Kono T."/>
            <person name="Mallez S."/>
            <person name="Zhang Y."/>
            <person name="Obille A."/>
            <person name="Becker A."/>
            <person name="Abrahante J.E."/>
            <person name="Garbe J."/>
            <person name="Badalamenti J.P."/>
            <person name="Herman A."/>
            <person name="Mangelson H."/>
            <person name="Liachko I."/>
            <person name="Sullivan S."/>
            <person name="Sone E.D."/>
            <person name="Koren S."/>
            <person name="Silverstein K.A.T."/>
            <person name="Beckman K.B."/>
            <person name="Gohl D.M."/>
        </authorList>
    </citation>
    <scope>NUCLEOTIDE SEQUENCE</scope>
    <source>
        <strain evidence="6">Duluth1</strain>
        <tissue evidence="6">Whole animal</tissue>
    </source>
</reference>
<dbReference type="AlphaFoldDB" id="A0A9D4S2V9"/>
<feature type="disulfide bond" evidence="4">
    <location>
        <begin position="25"/>
        <end position="101"/>
    </location>
</feature>
<dbReference type="GO" id="GO:0008191">
    <property type="term" value="F:metalloendopeptidase inhibitor activity"/>
    <property type="evidence" value="ECO:0007669"/>
    <property type="project" value="InterPro"/>
</dbReference>
<feature type="chain" id="PRO_5038780185" description="NTR domain-containing protein" evidence="5">
    <location>
        <begin position="25"/>
        <end position="166"/>
    </location>
</feature>
<sequence>MKVMNTKMSLQLLVALGLISGSFACSCLDMTVNERFCTGNFAAIIYVEGGQEVVDFERISNSFIAILTRNDRIYDIRILETLRGNIQQADKNHLKVGTHSCGVTFQVNKYYVITGHASDGQPLTTNMCQFIRMFDSHPAGSFQVPTCPAPPRPVFKLPDLIISTEN</sequence>
<comment type="subcellular location">
    <subcellularLocation>
        <location evidence="1">Secreted</location>
    </subcellularLocation>
</comment>
<feature type="signal peptide" evidence="5">
    <location>
        <begin position="1"/>
        <end position="24"/>
    </location>
</feature>
<dbReference type="SUPFAM" id="SSF50242">
    <property type="entry name" value="TIMP-like"/>
    <property type="match status" value="1"/>
</dbReference>
<reference evidence="6" key="2">
    <citation type="submission" date="2020-11" db="EMBL/GenBank/DDBJ databases">
        <authorList>
            <person name="McCartney M.A."/>
            <person name="Auch B."/>
            <person name="Kono T."/>
            <person name="Mallez S."/>
            <person name="Becker A."/>
            <person name="Gohl D.M."/>
            <person name="Silverstein K.A.T."/>
            <person name="Koren S."/>
            <person name="Bechman K.B."/>
            <person name="Herman A."/>
            <person name="Abrahante J.E."/>
            <person name="Garbe J."/>
        </authorList>
    </citation>
    <scope>NUCLEOTIDE SEQUENCE</scope>
    <source>
        <strain evidence="6">Duluth1</strain>
        <tissue evidence="6">Whole animal</tissue>
    </source>
</reference>
<dbReference type="GO" id="GO:0046872">
    <property type="term" value="F:metal ion binding"/>
    <property type="evidence" value="ECO:0007669"/>
    <property type="project" value="UniProtKB-KW"/>
</dbReference>
<evidence type="ECO:0000256" key="4">
    <source>
        <dbReference type="PIRSR" id="PIRSR601820-3"/>
    </source>
</evidence>
<evidence type="ECO:0000256" key="1">
    <source>
        <dbReference type="ARBA" id="ARBA00004613"/>
    </source>
</evidence>
<evidence type="ECO:0008006" key="8">
    <source>
        <dbReference type="Google" id="ProtNLM"/>
    </source>
</evidence>
<keyword evidence="4" id="KW-1015">Disulfide bond</keyword>
<dbReference type="InterPro" id="IPR008993">
    <property type="entry name" value="TIMP-like_OB-fold"/>
</dbReference>
<comment type="caution">
    <text evidence="6">The sequence shown here is derived from an EMBL/GenBank/DDBJ whole genome shotgun (WGS) entry which is preliminary data.</text>
</comment>
<name>A0A9D4S2V9_DREPO</name>
<evidence type="ECO:0000256" key="5">
    <source>
        <dbReference type="SAM" id="SignalP"/>
    </source>
</evidence>
<dbReference type="Gene3D" id="2.40.50.120">
    <property type="match status" value="1"/>
</dbReference>
<organism evidence="6 7">
    <name type="scientific">Dreissena polymorpha</name>
    <name type="common">Zebra mussel</name>
    <name type="synonym">Mytilus polymorpha</name>
    <dbReference type="NCBI Taxonomy" id="45954"/>
    <lineage>
        <taxon>Eukaryota</taxon>
        <taxon>Metazoa</taxon>
        <taxon>Spiralia</taxon>
        <taxon>Lophotrochozoa</taxon>
        <taxon>Mollusca</taxon>
        <taxon>Bivalvia</taxon>
        <taxon>Autobranchia</taxon>
        <taxon>Heteroconchia</taxon>
        <taxon>Euheterodonta</taxon>
        <taxon>Imparidentia</taxon>
        <taxon>Neoheterodontei</taxon>
        <taxon>Myida</taxon>
        <taxon>Dreissenoidea</taxon>
        <taxon>Dreissenidae</taxon>
        <taxon>Dreissena</taxon>
    </lineage>
</organism>
<accession>A0A9D4S2V9</accession>